<evidence type="ECO:0000313" key="1">
    <source>
        <dbReference type="EMBL" id="KAA5611599.1"/>
    </source>
</evidence>
<comment type="caution">
    <text evidence="1">The sequence shown here is derived from an EMBL/GenBank/DDBJ whole genome shotgun (WGS) entry which is preliminary data.</text>
</comment>
<dbReference type="RefSeq" id="WP_150041373.1">
    <property type="nucleotide sequence ID" value="NZ_OW485606.1"/>
</dbReference>
<gene>
    <name evidence="1" type="ORF">F1189_13630</name>
</gene>
<reference evidence="1 2" key="1">
    <citation type="submission" date="2019-09" db="EMBL/GenBank/DDBJ databases">
        <title>Genome sequence of Rhodovastum atsumiense, a diverse member of the Acetobacteraceae family of non-sulfur purple photosynthetic bacteria.</title>
        <authorList>
            <person name="Meyer T."/>
            <person name="Kyndt J."/>
        </authorList>
    </citation>
    <scope>NUCLEOTIDE SEQUENCE [LARGE SCALE GENOMIC DNA]</scope>
    <source>
        <strain evidence="1 2">DSM 21279</strain>
    </source>
</reference>
<dbReference type="EMBL" id="VWPK01000019">
    <property type="protein sequence ID" value="KAA5611599.1"/>
    <property type="molecule type" value="Genomic_DNA"/>
</dbReference>
<dbReference type="AlphaFoldDB" id="A0A5M6IUH3"/>
<dbReference type="Proteomes" id="UP000325255">
    <property type="component" value="Unassembled WGS sequence"/>
</dbReference>
<accession>A0A5M6IUH3</accession>
<proteinExistence type="predicted"/>
<organism evidence="1 2">
    <name type="scientific">Rhodovastum atsumiense</name>
    <dbReference type="NCBI Taxonomy" id="504468"/>
    <lineage>
        <taxon>Bacteria</taxon>
        <taxon>Pseudomonadati</taxon>
        <taxon>Pseudomonadota</taxon>
        <taxon>Alphaproteobacteria</taxon>
        <taxon>Acetobacterales</taxon>
        <taxon>Acetobacteraceae</taxon>
        <taxon>Rhodovastum</taxon>
    </lineage>
</organism>
<sequence>MTLGYPGAGLTWTPLQARSLRYAKTLAFRAAPMLGVVRVDPPLDDWATSPLGELWSARAFTETADGSLVLLRKRDGSYAVAFKANPSS</sequence>
<keyword evidence="2" id="KW-1185">Reference proteome</keyword>
<name>A0A5M6IUH3_9PROT</name>
<evidence type="ECO:0000313" key="2">
    <source>
        <dbReference type="Proteomes" id="UP000325255"/>
    </source>
</evidence>
<protein>
    <submittedName>
        <fullName evidence="1">Uncharacterized protein</fullName>
    </submittedName>
</protein>